<organism evidence="1 2">
    <name type="scientific">Bradyrhizobium centrolobii</name>
    <dbReference type="NCBI Taxonomy" id="1505087"/>
    <lineage>
        <taxon>Bacteria</taxon>
        <taxon>Pseudomonadati</taxon>
        <taxon>Pseudomonadota</taxon>
        <taxon>Alphaproteobacteria</taxon>
        <taxon>Hyphomicrobiales</taxon>
        <taxon>Nitrobacteraceae</taxon>
        <taxon>Bradyrhizobium</taxon>
    </lineage>
</organism>
<accession>A0A176Z9Y2</accession>
<dbReference type="Proteomes" id="UP000076959">
    <property type="component" value="Unassembled WGS sequence"/>
</dbReference>
<comment type="caution">
    <text evidence="1">The sequence shown here is derived from an EMBL/GenBank/DDBJ whole genome shotgun (WGS) entry which is preliminary data.</text>
</comment>
<proteinExistence type="predicted"/>
<name>A0A176Z9Y2_9BRAD</name>
<dbReference type="EMBL" id="LUUB01000013">
    <property type="protein sequence ID" value="OAF16576.1"/>
    <property type="molecule type" value="Genomic_DNA"/>
</dbReference>
<evidence type="ECO:0000313" key="1">
    <source>
        <dbReference type="EMBL" id="OAF16576.1"/>
    </source>
</evidence>
<gene>
    <name evidence="1" type="ORF">AYJ54_05330</name>
</gene>
<keyword evidence="2" id="KW-1185">Reference proteome</keyword>
<dbReference type="AlphaFoldDB" id="A0A176Z9Y2"/>
<evidence type="ECO:0000313" key="2">
    <source>
        <dbReference type="Proteomes" id="UP000076959"/>
    </source>
</evidence>
<reference evidence="1 2" key="1">
    <citation type="submission" date="2016-03" db="EMBL/GenBank/DDBJ databases">
        <title>Draft Genome Sequence of the Strain BR 10245 (Bradyrhizobium sp.) isolated from nodules of Centrolobium paraense.</title>
        <authorList>
            <person name="Simoes-Araujo J.L.Sr."/>
            <person name="Barauna A.C."/>
            <person name="Silva K."/>
            <person name="Zilli J.E."/>
        </authorList>
    </citation>
    <scope>NUCLEOTIDE SEQUENCE [LARGE SCALE GENOMIC DNA]</scope>
    <source>
        <strain evidence="1 2">BR 10245</strain>
    </source>
</reference>
<sequence>MTFARIDSEIIGASAFGDLRVADWLMRLTHSFKRHCPRASPLSSSEFAKLPSAARSVSASAPGFLLIPITFRVVADTSEFGDAIRYRQPAIPAARLVQVQT</sequence>
<protein>
    <submittedName>
        <fullName evidence="1">Uncharacterized protein</fullName>
    </submittedName>
</protein>